<accession>A0ABW1QYZ1</accession>
<evidence type="ECO:0000313" key="2">
    <source>
        <dbReference type="Proteomes" id="UP001596098"/>
    </source>
</evidence>
<comment type="caution">
    <text evidence="1">The sequence shown here is derived from an EMBL/GenBank/DDBJ whole genome shotgun (WGS) entry which is preliminary data.</text>
</comment>
<dbReference type="PANTHER" id="PTHR48100:SF1">
    <property type="entry name" value="HISTIDINE PHOSPHATASE FAMILY PROTEIN-RELATED"/>
    <property type="match status" value="1"/>
</dbReference>
<dbReference type="Gene3D" id="3.40.50.1240">
    <property type="entry name" value="Phosphoglycerate mutase-like"/>
    <property type="match status" value="1"/>
</dbReference>
<name>A0ABW1QYZ1_9ACTN</name>
<dbReference type="PANTHER" id="PTHR48100">
    <property type="entry name" value="BROAD-SPECIFICITY PHOSPHATASE YOR283W-RELATED"/>
    <property type="match status" value="1"/>
</dbReference>
<reference evidence="2" key="1">
    <citation type="journal article" date="2019" name="Int. J. Syst. Evol. Microbiol.">
        <title>The Global Catalogue of Microorganisms (GCM) 10K type strain sequencing project: providing services to taxonomists for standard genome sequencing and annotation.</title>
        <authorList>
            <consortium name="The Broad Institute Genomics Platform"/>
            <consortium name="The Broad Institute Genome Sequencing Center for Infectious Disease"/>
            <person name="Wu L."/>
            <person name="Ma J."/>
        </authorList>
    </citation>
    <scope>NUCLEOTIDE SEQUENCE [LARGE SCALE GENOMIC DNA]</scope>
    <source>
        <strain evidence="2">DFY28</strain>
    </source>
</reference>
<dbReference type="InterPro" id="IPR050275">
    <property type="entry name" value="PGM_Phosphatase"/>
</dbReference>
<gene>
    <name evidence="1" type="ORF">ACFPWU_08650</name>
</gene>
<dbReference type="PIRSF" id="PIRSF000709">
    <property type="entry name" value="6PFK_2-Ptase"/>
    <property type="match status" value="1"/>
</dbReference>
<dbReference type="SMART" id="SM00855">
    <property type="entry name" value="PGAM"/>
    <property type="match status" value="1"/>
</dbReference>
<keyword evidence="2" id="KW-1185">Reference proteome</keyword>
<organism evidence="1 2">
    <name type="scientific">Nocardioides yefusunii</name>
    <dbReference type="NCBI Taxonomy" id="2500546"/>
    <lineage>
        <taxon>Bacteria</taxon>
        <taxon>Bacillati</taxon>
        <taxon>Actinomycetota</taxon>
        <taxon>Actinomycetes</taxon>
        <taxon>Propionibacteriales</taxon>
        <taxon>Nocardioidaceae</taxon>
        <taxon>Nocardioides</taxon>
    </lineage>
</organism>
<dbReference type="Pfam" id="PF00300">
    <property type="entry name" value="His_Phos_1"/>
    <property type="match status" value="1"/>
</dbReference>
<dbReference type="CDD" id="cd07067">
    <property type="entry name" value="HP_PGM_like"/>
    <property type="match status" value="1"/>
</dbReference>
<sequence length="216" mass="22914">MGAGTTVSESAPRRLLLLRHGRTSWNLEGRVQGQTDVPLDEVGVEQARLVAPALAKYAPVLVRSSDLARARVTAEAVADACGVEVSLDSRLREFDLGERAGARLTDYAAAHADEYAAFRAGRYDVVPGGESREQLVERFVPAVQDALRALRPGELGVVVAHGAALKVAVAALLGWPAEAVGTMHALGNCHWVEIDDSGAPENLAGGLRLVAWNRHA</sequence>
<evidence type="ECO:0000313" key="1">
    <source>
        <dbReference type="EMBL" id="MFC6153729.1"/>
    </source>
</evidence>
<dbReference type="SUPFAM" id="SSF53254">
    <property type="entry name" value="Phosphoglycerate mutase-like"/>
    <property type="match status" value="1"/>
</dbReference>
<proteinExistence type="predicted"/>
<protein>
    <submittedName>
        <fullName evidence="1">Histidine phosphatase family protein</fullName>
    </submittedName>
</protein>
<dbReference type="RefSeq" id="WP_128219982.1">
    <property type="nucleotide sequence ID" value="NZ_CP034929.1"/>
</dbReference>
<dbReference type="InterPro" id="IPR013078">
    <property type="entry name" value="His_Pase_superF_clade-1"/>
</dbReference>
<dbReference type="InterPro" id="IPR029033">
    <property type="entry name" value="His_PPase_superfam"/>
</dbReference>
<dbReference type="Proteomes" id="UP001596098">
    <property type="component" value="Unassembled WGS sequence"/>
</dbReference>
<dbReference type="EMBL" id="JBHSQI010000004">
    <property type="protein sequence ID" value="MFC6153729.1"/>
    <property type="molecule type" value="Genomic_DNA"/>
</dbReference>